<comment type="caution">
    <text evidence="1">The sequence shown here is derived from an EMBL/GenBank/DDBJ whole genome shotgun (WGS) entry which is preliminary data.</text>
</comment>
<evidence type="ECO:0000313" key="2">
    <source>
        <dbReference type="Proteomes" id="UP000694251"/>
    </source>
</evidence>
<reference evidence="1 2" key="1">
    <citation type="submission" date="2020-12" db="EMBL/GenBank/DDBJ databases">
        <title>Concerted genomic and epigenomic changes stabilize Arabidopsis allopolyploids.</title>
        <authorList>
            <person name="Chen Z."/>
        </authorList>
    </citation>
    <scope>NUCLEOTIDE SEQUENCE [LARGE SCALE GENOMIC DNA]</scope>
    <source>
        <strain evidence="1">As9502</strain>
        <tissue evidence="1">Leaf</tissue>
    </source>
</reference>
<gene>
    <name evidence="1" type="ORF">ISN44_As08g035780</name>
</gene>
<dbReference type="AlphaFoldDB" id="A0A8T2BC30"/>
<organism evidence="1 2">
    <name type="scientific">Arabidopsis suecica</name>
    <name type="common">Swedish thale-cress</name>
    <name type="synonym">Cardaminopsis suecica</name>
    <dbReference type="NCBI Taxonomy" id="45249"/>
    <lineage>
        <taxon>Eukaryota</taxon>
        <taxon>Viridiplantae</taxon>
        <taxon>Streptophyta</taxon>
        <taxon>Embryophyta</taxon>
        <taxon>Tracheophyta</taxon>
        <taxon>Spermatophyta</taxon>
        <taxon>Magnoliopsida</taxon>
        <taxon>eudicotyledons</taxon>
        <taxon>Gunneridae</taxon>
        <taxon>Pentapetalae</taxon>
        <taxon>rosids</taxon>
        <taxon>malvids</taxon>
        <taxon>Brassicales</taxon>
        <taxon>Brassicaceae</taxon>
        <taxon>Camelineae</taxon>
        <taxon>Arabidopsis</taxon>
    </lineage>
</organism>
<dbReference type="Pfam" id="PF03087">
    <property type="entry name" value="BPS1"/>
    <property type="match status" value="1"/>
</dbReference>
<proteinExistence type="predicted"/>
<dbReference type="GO" id="GO:0048367">
    <property type="term" value="P:shoot system development"/>
    <property type="evidence" value="ECO:0007669"/>
    <property type="project" value="InterPro"/>
</dbReference>
<evidence type="ECO:0000313" key="1">
    <source>
        <dbReference type="EMBL" id="KAG7584090.1"/>
    </source>
</evidence>
<protein>
    <submittedName>
        <fullName evidence="1">Uncharacterized protein</fullName>
    </submittedName>
</protein>
<dbReference type="Proteomes" id="UP000694251">
    <property type="component" value="Chromosome 8"/>
</dbReference>
<sequence length="75" mass="8442">LNKSFQKVLKSLKAKQDQECNNESLAMFVEAEAVTMTLVYSLFCFMSGSKTCDKLSVVSKLMNKKKVLNETQANE</sequence>
<dbReference type="OrthoDB" id="1701699at2759"/>
<keyword evidence="2" id="KW-1185">Reference proteome</keyword>
<feature type="non-terminal residue" evidence="1">
    <location>
        <position position="1"/>
    </location>
</feature>
<dbReference type="GO" id="GO:0048364">
    <property type="term" value="P:root development"/>
    <property type="evidence" value="ECO:0007669"/>
    <property type="project" value="InterPro"/>
</dbReference>
<dbReference type="EMBL" id="JAEFBJ010000008">
    <property type="protein sequence ID" value="KAG7584090.1"/>
    <property type="molecule type" value="Genomic_DNA"/>
</dbReference>
<accession>A0A8T2BC30</accession>
<feature type="non-terminal residue" evidence="1">
    <location>
        <position position="75"/>
    </location>
</feature>
<name>A0A8T2BC30_ARASU</name>
<dbReference type="InterPro" id="IPR004320">
    <property type="entry name" value="BPS1_pln"/>
</dbReference>